<dbReference type="InterPro" id="IPR009057">
    <property type="entry name" value="Homeodomain-like_sf"/>
</dbReference>
<dbReference type="Proteomes" id="UP001152755">
    <property type="component" value="Unassembled WGS sequence"/>
</dbReference>
<evidence type="ECO:0000313" key="4">
    <source>
        <dbReference type="Proteomes" id="UP001152755"/>
    </source>
</evidence>
<evidence type="ECO:0000259" key="2">
    <source>
        <dbReference type="Pfam" id="PF00440"/>
    </source>
</evidence>
<proteinExistence type="predicted"/>
<dbReference type="PANTHER" id="PTHR30055">
    <property type="entry name" value="HTH-TYPE TRANSCRIPTIONAL REGULATOR RUTR"/>
    <property type="match status" value="1"/>
</dbReference>
<dbReference type="GO" id="GO:0000976">
    <property type="term" value="F:transcription cis-regulatory region binding"/>
    <property type="evidence" value="ECO:0007669"/>
    <property type="project" value="TreeGrafter"/>
</dbReference>
<dbReference type="EMBL" id="JANRHA010000014">
    <property type="protein sequence ID" value="MDG3016496.1"/>
    <property type="molecule type" value="Genomic_DNA"/>
</dbReference>
<evidence type="ECO:0000256" key="1">
    <source>
        <dbReference type="ARBA" id="ARBA00023125"/>
    </source>
</evidence>
<accession>A0A9X4M3J3</accession>
<feature type="domain" description="HTH tetR-type" evidence="2">
    <location>
        <begin position="14"/>
        <end position="57"/>
    </location>
</feature>
<keyword evidence="1" id="KW-0238">DNA-binding</keyword>
<dbReference type="PANTHER" id="PTHR30055:SF219">
    <property type="entry name" value="TRANSCRIPTIONAL REGULATORY PROTEIN"/>
    <property type="match status" value="1"/>
</dbReference>
<dbReference type="AlphaFoldDB" id="A0A9X4M3J3"/>
<evidence type="ECO:0000313" key="3">
    <source>
        <dbReference type="EMBL" id="MDG3016496.1"/>
    </source>
</evidence>
<dbReference type="InterPro" id="IPR001647">
    <property type="entry name" value="HTH_TetR"/>
</dbReference>
<keyword evidence="4" id="KW-1185">Reference proteome</keyword>
<reference evidence="3" key="1">
    <citation type="submission" date="2022-08" db="EMBL/GenBank/DDBJ databases">
        <title>Genome analysis of Corynebacteriales strain.</title>
        <authorList>
            <person name="Lee S.D."/>
        </authorList>
    </citation>
    <scope>NUCLEOTIDE SEQUENCE</scope>
    <source>
        <strain evidence="3">D3-21</strain>
    </source>
</reference>
<gene>
    <name evidence="3" type="ORF">NVS88_18230</name>
</gene>
<name>A0A9X4M3J3_9ACTN</name>
<dbReference type="Pfam" id="PF00440">
    <property type="entry name" value="TetR_N"/>
    <property type="match status" value="1"/>
</dbReference>
<dbReference type="GO" id="GO:0003700">
    <property type="term" value="F:DNA-binding transcription factor activity"/>
    <property type="evidence" value="ECO:0007669"/>
    <property type="project" value="TreeGrafter"/>
</dbReference>
<protein>
    <submittedName>
        <fullName evidence="3">TetR/AcrR family transcriptional regulator</fullName>
    </submittedName>
</protein>
<dbReference type="SUPFAM" id="SSF46689">
    <property type="entry name" value="Homeodomain-like"/>
    <property type="match status" value="1"/>
</dbReference>
<organism evidence="3 4">
    <name type="scientific">Speluncibacter jeojiensis</name>
    <dbReference type="NCBI Taxonomy" id="2710754"/>
    <lineage>
        <taxon>Bacteria</taxon>
        <taxon>Bacillati</taxon>
        <taxon>Actinomycetota</taxon>
        <taxon>Actinomycetes</taxon>
        <taxon>Mycobacteriales</taxon>
        <taxon>Speluncibacteraceae</taxon>
        <taxon>Speluncibacter</taxon>
    </lineage>
</organism>
<dbReference type="InterPro" id="IPR050109">
    <property type="entry name" value="HTH-type_TetR-like_transc_reg"/>
</dbReference>
<sequence>MNDELSPGKTALARAAERLIGERGFHGVTARDVIKAAGHRNNSAITYHFGSWDALLDTVWRLHALPVNAERAAILARERVAGPLELRTLLRAYLDPLVAEIARHRPSHWARFNEQWLAAAPLEMTVRPGVAGPSREHNPDTDELWVLGDLLEEISSRLTQLPEPARRRRVALMCRFVITSLAAAERDREVGDGDGGEAGQDAGRSWAALADELGTLAMALLEAPQA</sequence>
<dbReference type="Gene3D" id="1.10.357.10">
    <property type="entry name" value="Tetracycline Repressor, domain 2"/>
    <property type="match status" value="1"/>
</dbReference>
<dbReference type="RefSeq" id="WP_277829757.1">
    <property type="nucleotide sequence ID" value="NZ_JAAIVF010000001.1"/>
</dbReference>
<comment type="caution">
    <text evidence="3">The sequence shown here is derived from an EMBL/GenBank/DDBJ whole genome shotgun (WGS) entry which is preliminary data.</text>
</comment>